<reference evidence="1" key="2">
    <citation type="submission" date="2023-01" db="EMBL/GenBank/DDBJ databases">
        <authorList>
            <person name="Petersen C."/>
        </authorList>
    </citation>
    <scope>NUCLEOTIDE SEQUENCE</scope>
    <source>
        <strain evidence="1">IBT 15450</strain>
    </source>
</reference>
<dbReference type="Proteomes" id="UP001219568">
    <property type="component" value="Unassembled WGS sequence"/>
</dbReference>
<protein>
    <submittedName>
        <fullName evidence="1">CAZyme family GH55</fullName>
    </submittedName>
</protein>
<gene>
    <name evidence="1" type="ORF">N7460_009029</name>
</gene>
<proteinExistence type="predicted"/>
<sequence>MNEAMQENYTTICVQKKIPWSLFLEANPSVSADKCNDNLDNGFTYYAGPTYGWDLFLDRDDWEEEL</sequence>
<reference evidence="1" key="1">
    <citation type="journal article" date="2023" name="IMA Fungus">
        <title>Comparative genomic study of the Penicillium genus elucidates a diverse pangenome and 15 lateral gene transfer events.</title>
        <authorList>
            <person name="Petersen C."/>
            <person name="Sorensen T."/>
            <person name="Nielsen M.R."/>
            <person name="Sondergaard T.E."/>
            <person name="Sorensen J.L."/>
            <person name="Fitzpatrick D.A."/>
            <person name="Frisvad J.C."/>
            <person name="Nielsen K.L."/>
        </authorList>
    </citation>
    <scope>NUCLEOTIDE SEQUENCE</scope>
    <source>
        <strain evidence="1">IBT 15450</strain>
    </source>
</reference>
<name>A0AAD6N652_PENCN</name>
<organism evidence="1 2">
    <name type="scientific">Penicillium canescens</name>
    <dbReference type="NCBI Taxonomy" id="5083"/>
    <lineage>
        <taxon>Eukaryota</taxon>
        <taxon>Fungi</taxon>
        <taxon>Dikarya</taxon>
        <taxon>Ascomycota</taxon>
        <taxon>Pezizomycotina</taxon>
        <taxon>Eurotiomycetes</taxon>
        <taxon>Eurotiomycetidae</taxon>
        <taxon>Eurotiales</taxon>
        <taxon>Aspergillaceae</taxon>
        <taxon>Penicillium</taxon>
    </lineage>
</organism>
<dbReference type="EMBL" id="JAQJZL010000010">
    <property type="protein sequence ID" value="KAJ6034854.1"/>
    <property type="molecule type" value="Genomic_DNA"/>
</dbReference>
<dbReference type="AlphaFoldDB" id="A0AAD6N652"/>
<accession>A0AAD6N652</accession>
<comment type="caution">
    <text evidence="1">The sequence shown here is derived from an EMBL/GenBank/DDBJ whole genome shotgun (WGS) entry which is preliminary data.</text>
</comment>
<keyword evidence="2" id="KW-1185">Reference proteome</keyword>
<evidence type="ECO:0000313" key="1">
    <source>
        <dbReference type="EMBL" id="KAJ6034854.1"/>
    </source>
</evidence>
<evidence type="ECO:0000313" key="2">
    <source>
        <dbReference type="Proteomes" id="UP001219568"/>
    </source>
</evidence>